<proteinExistence type="predicted"/>
<organism evidence="2">
    <name type="scientific">uncultured Caudovirales phage</name>
    <dbReference type="NCBI Taxonomy" id="2100421"/>
    <lineage>
        <taxon>Viruses</taxon>
        <taxon>Duplodnaviria</taxon>
        <taxon>Heunggongvirae</taxon>
        <taxon>Uroviricota</taxon>
        <taxon>Caudoviricetes</taxon>
        <taxon>Peduoviridae</taxon>
        <taxon>Maltschvirus</taxon>
        <taxon>Maltschvirus maltsch</taxon>
    </lineage>
</organism>
<evidence type="ECO:0000256" key="1">
    <source>
        <dbReference type="SAM" id="Phobius"/>
    </source>
</evidence>
<reference evidence="2" key="1">
    <citation type="submission" date="2020-04" db="EMBL/GenBank/DDBJ databases">
        <authorList>
            <person name="Chiriac C."/>
            <person name="Salcher M."/>
            <person name="Ghai R."/>
            <person name="Kavagutti S V."/>
        </authorList>
    </citation>
    <scope>NUCLEOTIDE SEQUENCE</scope>
</reference>
<name>A0A6J5MU07_9CAUD</name>
<sequence>MNNPATRYIITVLAVTNHIAGSIAWAMSTLPCSLWRTTACCNILLNAVSMITVKYIRMYGICNLLWFKVSDCLRKILTSKEEVVISHSFEHRD</sequence>
<feature type="transmembrane region" description="Helical" evidence="1">
    <location>
        <begin position="7"/>
        <end position="28"/>
    </location>
</feature>
<protein>
    <submittedName>
        <fullName evidence="2">Uncharacterized protein</fullName>
    </submittedName>
</protein>
<keyword evidence="1" id="KW-0812">Transmembrane</keyword>
<feature type="transmembrane region" description="Helical" evidence="1">
    <location>
        <begin position="34"/>
        <end position="56"/>
    </location>
</feature>
<dbReference type="EMBL" id="LR796499">
    <property type="protein sequence ID" value="CAB4148440.1"/>
    <property type="molecule type" value="Genomic_DNA"/>
</dbReference>
<keyword evidence="1" id="KW-0472">Membrane</keyword>
<gene>
    <name evidence="2" type="ORF">UFOVP536_3</name>
</gene>
<evidence type="ECO:0000313" key="2">
    <source>
        <dbReference type="EMBL" id="CAB4148440.1"/>
    </source>
</evidence>
<keyword evidence="1" id="KW-1133">Transmembrane helix</keyword>
<accession>A0A6J5MU07</accession>